<name>A0ACC1PLW3_9APHY</name>
<evidence type="ECO:0000313" key="2">
    <source>
        <dbReference type="Proteomes" id="UP001144978"/>
    </source>
</evidence>
<dbReference type="EMBL" id="JANSHE010002177">
    <property type="protein sequence ID" value="KAJ2994548.1"/>
    <property type="molecule type" value="Genomic_DNA"/>
</dbReference>
<proteinExistence type="predicted"/>
<comment type="caution">
    <text evidence="1">The sequence shown here is derived from an EMBL/GenBank/DDBJ whole genome shotgun (WGS) entry which is preliminary data.</text>
</comment>
<evidence type="ECO:0000313" key="1">
    <source>
        <dbReference type="EMBL" id="KAJ2994548.1"/>
    </source>
</evidence>
<sequence length="612" mass="71167">MPLDVIYMIMESLEPRDLLSLARTTKLFRGILMNRSKGHPLWRAAIANVEGFPLCPPYMAEPAYVHLMFNTNCHACSRVGVTSIDFPWGVRYCKKCRSDRTIPVNEANAFVRQVVKATGVERPFYAWRGYLHILEVEQFRSEWEALEGDVEARKSLAQRSAEHVIERSEHTVACQDWLEYLKSIRKVKSRATMASRLNDIKQRLQNEGYERELMLVSDHELGRQPFAKKGGLLTDRTWEKIKDAVFDYMEERLEQHIRREREKTIHPRLKMFLRLWEDWKNGWDGEAYDPFDPKAIERMRPGDFLMMDPIRTLIEAPQESVVGPRNLRPFKATLGALVRQWHDAQSEKLALLVKTSIPQLAAHADPLSLAISCFSCAIPGCSKTVLYYPEILGHRCWEYYRYHCEEGTSYQNIVEQYLWREHCGRHWAIENVRVNTPAVGCIPAILRACGFDPLSAQLRRVTYSGHRMTCGDCAPDPEYGYEVFNFRRAIDHQGHPKHRDALCNWVVLPEETAQIVRKFERDTQDSGQCGMYSRRTYFCSNKIERRFTCYVAYQFEDMVAHVRSAHGVEGEVSDEHYTVNRSEETNGLLHKIFLRHTASSEVEVMLKDRHVV</sequence>
<organism evidence="1 2">
    <name type="scientific">Trametes sanguinea</name>
    <dbReference type="NCBI Taxonomy" id="158606"/>
    <lineage>
        <taxon>Eukaryota</taxon>
        <taxon>Fungi</taxon>
        <taxon>Dikarya</taxon>
        <taxon>Basidiomycota</taxon>
        <taxon>Agaricomycotina</taxon>
        <taxon>Agaricomycetes</taxon>
        <taxon>Polyporales</taxon>
        <taxon>Polyporaceae</taxon>
        <taxon>Trametes</taxon>
    </lineage>
</organism>
<gene>
    <name evidence="1" type="ORF">NUW54_g7534</name>
</gene>
<dbReference type="Proteomes" id="UP001144978">
    <property type="component" value="Unassembled WGS sequence"/>
</dbReference>
<keyword evidence="2" id="KW-1185">Reference proteome</keyword>
<reference evidence="1" key="1">
    <citation type="submission" date="2022-08" db="EMBL/GenBank/DDBJ databases">
        <title>Genome Sequence of Pycnoporus sanguineus.</title>
        <authorList>
            <person name="Buettner E."/>
        </authorList>
    </citation>
    <scope>NUCLEOTIDE SEQUENCE</scope>
    <source>
        <strain evidence="1">CG-C14</strain>
    </source>
</reference>
<protein>
    <submittedName>
        <fullName evidence="1">Uncharacterized protein</fullName>
    </submittedName>
</protein>
<accession>A0ACC1PLW3</accession>